<dbReference type="RefSeq" id="WP_171596551.1">
    <property type="nucleotide sequence ID" value="NZ_RZNH01000031.1"/>
</dbReference>
<dbReference type="InterPro" id="IPR015305">
    <property type="entry name" value="DUF1961"/>
</dbReference>
<comment type="caution">
    <text evidence="1">The sequence shown here is derived from an EMBL/GenBank/DDBJ whole genome shotgun (WGS) entry which is preliminary data.</text>
</comment>
<evidence type="ECO:0000313" key="2">
    <source>
        <dbReference type="Proteomes" id="UP000732105"/>
    </source>
</evidence>
<evidence type="ECO:0000313" key="1">
    <source>
        <dbReference type="EMBL" id="NOU61289.1"/>
    </source>
</evidence>
<sequence>MKNIAGIIVLIHLLLANNSLNGQNQSLGYKRDSILYQSTFKNEKTVKDWIMEGKGKLYFNGGWMHMYSPSESGHHVLWCPMEIPGNFIAEWEMQNLKTDAGLCIVFFSAKAKTGKDIFNSEIPSRNGRFRQYTKSKYFNNYHISYYANAKDKPGREISHLRKNTGFKKVQVGEPGIPIESKNIHKISLVKKHDHIIMFVDDRKIIDWKDESDDQNVWQEGRIGLRQMKWTHFRYRNFKVWELIKN</sequence>
<accession>A0ABX1WYV6</accession>
<dbReference type="InterPro" id="IPR013320">
    <property type="entry name" value="ConA-like_dom_sf"/>
</dbReference>
<dbReference type="Proteomes" id="UP000732105">
    <property type="component" value="Unassembled WGS sequence"/>
</dbReference>
<name>A0ABX1WYV6_9BACT</name>
<dbReference type="Gene3D" id="2.60.120.200">
    <property type="match status" value="1"/>
</dbReference>
<organism evidence="1 2">
    <name type="scientific">Marinifilum caeruleilacunae</name>
    <dbReference type="NCBI Taxonomy" id="2499076"/>
    <lineage>
        <taxon>Bacteria</taxon>
        <taxon>Pseudomonadati</taxon>
        <taxon>Bacteroidota</taxon>
        <taxon>Bacteroidia</taxon>
        <taxon>Marinilabiliales</taxon>
        <taxon>Marinifilaceae</taxon>
    </lineage>
</organism>
<dbReference type="SUPFAM" id="SSF49899">
    <property type="entry name" value="Concanavalin A-like lectins/glucanases"/>
    <property type="match status" value="1"/>
</dbReference>
<dbReference type="Pfam" id="PF09224">
    <property type="entry name" value="DUF1961"/>
    <property type="match status" value="1"/>
</dbReference>
<keyword evidence="2" id="KW-1185">Reference proteome</keyword>
<gene>
    <name evidence="1" type="ORF">ELS83_15895</name>
</gene>
<proteinExistence type="predicted"/>
<dbReference type="EMBL" id="RZNH01000031">
    <property type="protein sequence ID" value="NOU61289.1"/>
    <property type="molecule type" value="Genomic_DNA"/>
</dbReference>
<protein>
    <submittedName>
        <fullName evidence="1">DUF1961 family protein</fullName>
    </submittedName>
</protein>
<reference evidence="1 2" key="1">
    <citation type="submission" date="2018-12" db="EMBL/GenBank/DDBJ databases">
        <title>Marinifilum JC070 sp. nov., a marine bacterium isolated from Yongle Blue Hole in the South China Sea.</title>
        <authorList>
            <person name="Fu T."/>
        </authorList>
    </citation>
    <scope>NUCLEOTIDE SEQUENCE [LARGE SCALE GENOMIC DNA]</scope>
    <source>
        <strain evidence="1 2">JC070</strain>
    </source>
</reference>